<keyword evidence="10" id="KW-1185">Reference proteome</keyword>
<gene>
    <name evidence="9" type="ORF">M427DRAFT_100491</name>
</gene>
<evidence type="ECO:0000259" key="8">
    <source>
        <dbReference type="Pfam" id="PF22062"/>
    </source>
</evidence>
<evidence type="ECO:0000313" key="10">
    <source>
        <dbReference type="Proteomes" id="UP000070544"/>
    </source>
</evidence>
<dbReference type="PIRSF" id="PIRSF018300">
    <property type="entry name" value="DNA_pol_alph_2"/>
    <property type="match status" value="1"/>
</dbReference>
<dbReference type="InterPro" id="IPR054300">
    <property type="entry name" value="OB_DPOA2"/>
</dbReference>
<dbReference type="OMA" id="PFLDIEH"/>
<dbReference type="EMBL" id="KQ965777">
    <property type="protein sequence ID" value="KXS13522.1"/>
    <property type="molecule type" value="Genomic_DNA"/>
</dbReference>
<dbReference type="GO" id="GO:0003677">
    <property type="term" value="F:DNA binding"/>
    <property type="evidence" value="ECO:0007669"/>
    <property type="project" value="InterPro"/>
</dbReference>
<dbReference type="Proteomes" id="UP000070544">
    <property type="component" value="Unassembled WGS sequence"/>
</dbReference>
<evidence type="ECO:0000259" key="7">
    <source>
        <dbReference type="Pfam" id="PF04042"/>
    </source>
</evidence>
<dbReference type="GO" id="GO:0006270">
    <property type="term" value="P:DNA replication initiation"/>
    <property type="evidence" value="ECO:0007669"/>
    <property type="project" value="TreeGrafter"/>
</dbReference>
<name>A0A139A9M0_GONPJ</name>
<feature type="region of interest" description="Disordered" evidence="6">
    <location>
        <begin position="1"/>
        <end position="43"/>
    </location>
</feature>
<dbReference type="Gene3D" id="3.60.21.60">
    <property type="match status" value="2"/>
</dbReference>
<evidence type="ECO:0000313" key="9">
    <source>
        <dbReference type="EMBL" id="KXS13522.1"/>
    </source>
</evidence>
<dbReference type="Pfam" id="PF04042">
    <property type="entry name" value="DNA_pol_E_B"/>
    <property type="match status" value="1"/>
</dbReference>
<protein>
    <recommendedName>
        <fullName evidence="3">DNA polymerase alpha subunit B</fullName>
    </recommendedName>
</protein>
<evidence type="ECO:0000256" key="2">
    <source>
        <dbReference type="ARBA" id="ARBA00007299"/>
    </source>
</evidence>
<dbReference type="STRING" id="1344416.A0A139A9M0"/>
<sequence length="546" mass="58485">MSSPAFPADASTLNPPADIVLLRKAQPEDELPDDDIADDDGLSDGERATRVAARAARAHAPAPRIDPALEVGYRYMFDKLTDFGSAMDERIDMLATAIRDADASIEFFAHPLQPYQEAVATVGRIAVDVSGDEPTYILEASRRVGGGARVPLDLSALAKGPGFSIFPGQVVAMRGTNPSGRLMAAESLHMPPLPPKAVSSVSTLAGMYLEEARPLKMMVSCGPYTLDDSLAYDALEEIVSVACVEKPDVVVLLGPFVDATNRLVRTGDVDYTVEEIFKIEVSARLERILSASPRSKICLIPSINDALSDYLVLPQPPLCAGLNATETDRRRREAGIPRDPRVVLLPNPAQFSVNEVVVAAGTVDVLMHMSNVEVARSGKSLTEGGDSGGASPSAHLHQKDRLARLCSHLLHQRSLYPLHPTGGPAKSPSTSLGLNELVTVEAPTPPTHVSAMALHATPDVMILPSQLRHFSKEVDGVLCINPGKVCRGKAIGTMAKLSVWPLKVGNKKRSDSNGMEMDDAGATHEVEDDVVHHMVANRTRVEIVKV</sequence>
<evidence type="ECO:0000256" key="3">
    <source>
        <dbReference type="ARBA" id="ARBA00018596"/>
    </source>
</evidence>
<keyword evidence="5" id="KW-0539">Nucleus</keyword>
<dbReference type="GO" id="GO:0005658">
    <property type="term" value="C:alpha DNA polymerase:primase complex"/>
    <property type="evidence" value="ECO:0007669"/>
    <property type="project" value="TreeGrafter"/>
</dbReference>
<keyword evidence="4" id="KW-0235">DNA replication</keyword>
<dbReference type="AlphaFoldDB" id="A0A139A9M0"/>
<reference evidence="9 10" key="1">
    <citation type="journal article" date="2015" name="Genome Biol. Evol.">
        <title>Phylogenomic analyses indicate that early fungi evolved digesting cell walls of algal ancestors of land plants.</title>
        <authorList>
            <person name="Chang Y."/>
            <person name="Wang S."/>
            <person name="Sekimoto S."/>
            <person name="Aerts A.L."/>
            <person name="Choi C."/>
            <person name="Clum A."/>
            <person name="LaButti K.M."/>
            <person name="Lindquist E.A."/>
            <person name="Yee Ngan C."/>
            <person name="Ohm R.A."/>
            <person name="Salamov A.A."/>
            <person name="Grigoriev I.V."/>
            <person name="Spatafora J.W."/>
            <person name="Berbee M.L."/>
        </authorList>
    </citation>
    <scope>NUCLEOTIDE SEQUENCE [LARGE SCALE GENOMIC DNA]</scope>
    <source>
        <strain evidence="9 10">JEL478</strain>
    </source>
</reference>
<dbReference type="InterPro" id="IPR007185">
    <property type="entry name" value="DNA_pol_a/d/e_bsu"/>
</dbReference>
<dbReference type="InterPro" id="IPR016722">
    <property type="entry name" value="DNA_pol_alpha_bsu"/>
</dbReference>
<accession>A0A139A9M0</accession>
<dbReference type="Pfam" id="PF22062">
    <property type="entry name" value="OB_DPOA2"/>
    <property type="match status" value="1"/>
</dbReference>
<proteinExistence type="inferred from homology"/>
<feature type="compositionally biased region" description="Acidic residues" evidence="6">
    <location>
        <begin position="28"/>
        <end position="43"/>
    </location>
</feature>
<feature type="domain" description="DNA polymerase alpha/delta/epsilon subunit B" evidence="7">
    <location>
        <begin position="218"/>
        <end position="472"/>
    </location>
</feature>
<evidence type="ECO:0000256" key="5">
    <source>
        <dbReference type="ARBA" id="ARBA00023242"/>
    </source>
</evidence>
<organism evidence="9 10">
    <name type="scientific">Gonapodya prolifera (strain JEL478)</name>
    <name type="common">Monoblepharis prolifera</name>
    <dbReference type="NCBI Taxonomy" id="1344416"/>
    <lineage>
        <taxon>Eukaryota</taxon>
        <taxon>Fungi</taxon>
        <taxon>Fungi incertae sedis</taxon>
        <taxon>Chytridiomycota</taxon>
        <taxon>Chytridiomycota incertae sedis</taxon>
        <taxon>Monoblepharidomycetes</taxon>
        <taxon>Monoblepharidales</taxon>
        <taxon>Gonapodyaceae</taxon>
        <taxon>Gonapodya</taxon>
    </lineage>
</organism>
<evidence type="ECO:0000256" key="1">
    <source>
        <dbReference type="ARBA" id="ARBA00004123"/>
    </source>
</evidence>
<evidence type="ECO:0000256" key="4">
    <source>
        <dbReference type="ARBA" id="ARBA00022705"/>
    </source>
</evidence>
<dbReference type="PANTHER" id="PTHR23061:SF12">
    <property type="entry name" value="DNA POLYMERASE ALPHA SUBUNIT B"/>
    <property type="match status" value="1"/>
</dbReference>
<feature type="domain" description="DNA polymerase alpha subunit B OB" evidence="8">
    <location>
        <begin position="86"/>
        <end position="188"/>
    </location>
</feature>
<evidence type="ECO:0000256" key="6">
    <source>
        <dbReference type="SAM" id="MobiDB-lite"/>
    </source>
</evidence>
<comment type="subcellular location">
    <subcellularLocation>
        <location evidence="1">Nucleus</location>
    </subcellularLocation>
</comment>
<comment type="similarity">
    <text evidence="2">Belongs to the DNA polymerase alpha subunit B family.</text>
</comment>
<dbReference type="OrthoDB" id="336885at2759"/>
<dbReference type="PANTHER" id="PTHR23061">
    <property type="entry name" value="DNA POLYMERASE 2 ALPHA 70 KDA SUBUNIT"/>
    <property type="match status" value="1"/>
</dbReference>